<keyword evidence="1" id="KW-0812">Transmembrane</keyword>
<dbReference type="EMBL" id="KI394858">
    <property type="protein sequence ID" value="ERN00504.1"/>
    <property type="molecule type" value="Genomic_DNA"/>
</dbReference>
<proteinExistence type="predicted"/>
<dbReference type="HOGENOM" id="CLU_2136874_0_0_1"/>
<dbReference type="Proteomes" id="UP000017836">
    <property type="component" value="Unassembled WGS sequence"/>
</dbReference>
<gene>
    <name evidence="2" type="ORF">AMTR_s00102p00024780</name>
</gene>
<feature type="transmembrane region" description="Helical" evidence="1">
    <location>
        <begin position="66"/>
        <end position="85"/>
    </location>
</feature>
<evidence type="ECO:0000313" key="3">
    <source>
        <dbReference type="Proteomes" id="UP000017836"/>
    </source>
</evidence>
<keyword evidence="3" id="KW-1185">Reference proteome</keyword>
<organism evidence="2 3">
    <name type="scientific">Amborella trichopoda</name>
    <dbReference type="NCBI Taxonomy" id="13333"/>
    <lineage>
        <taxon>Eukaryota</taxon>
        <taxon>Viridiplantae</taxon>
        <taxon>Streptophyta</taxon>
        <taxon>Embryophyta</taxon>
        <taxon>Tracheophyta</taxon>
        <taxon>Spermatophyta</taxon>
        <taxon>Magnoliopsida</taxon>
        <taxon>Amborellales</taxon>
        <taxon>Amborellaceae</taxon>
        <taxon>Amborella</taxon>
    </lineage>
</organism>
<dbReference type="Gramene" id="ERN00504">
    <property type="protein sequence ID" value="ERN00504"/>
    <property type="gene ID" value="AMTR_s00102p00024780"/>
</dbReference>
<keyword evidence="1" id="KW-0472">Membrane</keyword>
<evidence type="ECO:0000256" key="1">
    <source>
        <dbReference type="SAM" id="Phobius"/>
    </source>
</evidence>
<sequence>MPRASLSFHSTTINPHQFHCIVFIKVSKTVSSRRGKPFCKPLSSSAFPGQRSKKWRLFVSSNHHLVLKWIMVLAILGALITGGVAKSGHPVATRYLIAGTVTMKQRIQWRWTP</sequence>
<evidence type="ECO:0000313" key="2">
    <source>
        <dbReference type="EMBL" id="ERN00504.1"/>
    </source>
</evidence>
<name>W1NYP1_AMBTC</name>
<dbReference type="AlphaFoldDB" id="W1NYP1"/>
<reference evidence="3" key="1">
    <citation type="journal article" date="2013" name="Science">
        <title>The Amborella genome and the evolution of flowering plants.</title>
        <authorList>
            <consortium name="Amborella Genome Project"/>
        </authorList>
    </citation>
    <scope>NUCLEOTIDE SEQUENCE [LARGE SCALE GENOMIC DNA]</scope>
</reference>
<keyword evidence="1" id="KW-1133">Transmembrane helix</keyword>
<protein>
    <submittedName>
        <fullName evidence="2">Uncharacterized protein</fullName>
    </submittedName>
</protein>
<accession>W1NYP1</accession>